<comment type="caution">
    <text evidence="1">The sequence shown here is derived from an EMBL/GenBank/DDBJ whole genome shotgun (WGS) entry which is preliminary data.</text>
</comment>
<proteinExistence type="predicted"/>
<gene>
    <name evidence="1" type="ORF">ACOLOM_LOCUS7833</name>
</gene>
<protein>
    <submittedName>
        <fullName evidence="1">14954_t:CDS:1</fullName>
    </submittedName>
</protein>
<feature type="non-terminal residue" evidence="1">
    <location>
        <position position="1"/>
    </location>
</feature>
<sequence>PITERVFSAFMHLPNSTKMEEDDTYRGHGMGRAAGQGTVGDLEERLMKECRALGLILDNDEPDYTQPQDDQIASELRRCQRALRAQIKINEARKKRLLAIAEMRLAYAEYEEIKEGMERNISNMFAKLGNSGVPKVTRKKKKEKDKVAAAAAVDPASGGPAGISGLGLVGMDGNLQIPTEIYEPVKVLKQWKATLGAMYDQLEAETPGVIRGLPQKSIYEGIEDELVETQTVTSTAPDNAMDGVVTNGDADQSMDVVPFASSPDDGNLDERVTDAIVWELMLQAGPDRISMSHQGYGFCEFLTEEDAEYACKIMNQIKLWGKPIRVNKVSFVYVVRVATDCSVEKASSDKKQIDVGANLFIGNLDPAVDERLLYDTFSVFGALTQPAKVRNTAVIYSQRLTKYTQIARDPATQQSKGHGFVSYADFESADAAIEAMNKQYLMNKLIEVQYAFKKDGKGERHGTHAERLLAAQARKNMQLPLSARPPPAPAALVSQFGMRPPMPVATPFGGAYQGQFAGALAPQVAPPVGMGMPGMAPTGMGVPMGIPPPPPGFNTMYPPTGFGMMPPPSQ</sequence>
<accession>A0ACA9NA16</accession>
<reference evidence="1" key="1">
    <citation type="submission" date="2021-06" db="EMBL/GenBank/DDBJ databases">
        <authorList>
            <person name="Kallberg Y."/>
            <person name="Tangrot J."/>
            <person name="Rosling A."/>
        </authorList>
    </citation>
    <scope>NUCLEOTIDE SEQUENCE</scope>
    <source>
        <strain evidence="1">CL356</strain>
    </source>
</reference>
<organism evidence="1 2">
    <name type="scientific">Acaulospora colombiana</name>
    <dbReference type="NCBI Taxonomy" id="27376"/>
    <lineage>
        <taxon>Eukaryota</taxon>
        <taxon>Fungi</taxon>
        <taxon>Fungi incertae sedis</taxon>
        <taxon>Mucoromycota</taxon>
        <taxon>Glomeromycotina</taxon>
        <taxon>Glomeromycetes</taxon>
        <taxon>Diversisporales</taxon>
        <taxon>Acaulosporaceae</taxon>
        <taxon>Acaulospora</taxon>
    </lineage>
</organism>
<dbReference type="EMBL" id="CAJVPT010018859">
    <property type="protein sequence ID" value="CAG8637400.1"/>
    <property type="molecule type" value="Genomic_DNA"/>
</dbReference>
<keyword evidence="2" id="KW-1185">Reference proteome</keyword>
<evidence type="ECO:0000313" key="1">
    <source>
        <dbReference type="EMBL" id="CAG8637400.1"/>
    </source>
</evidence>
<dbReference type="Proteomes" id="UP000789525">
    <property type="component" value="Unassembled WGS sequence"/>
</dbReference>
<evidence type="ECO:0000313" key="2">
    <source>
        <dbReference type="Proteomes" id="UP000789525"/>
    </source>
</evidence>
<name>A0ACA9NA16_9GLOM</name>